<evidence type="ECO:0000313" key="12">
    <source>
        <dbReference type="Proteomes" id="UP000177751"/>
    </source>
</evidence>
<evidence type="ECO:0000256" key="9">
    <source>
        <dbReference type="ARBA" id="ARBA00023136"/>
    </source>
</evidence>
<dbReference type="GO" id="GO:0006508">
    <property type="term" value="P:proteolysis"/>
    <property type="evidence" value="ECO:0007669"/>
    <property type="project" value="UniProtKB-KW"/>
</dbReference>
<feature type="transmembrane region" description="Helical" evidence="10">
    <location>
        <begin position="6"/>
        <end position="25"/>
    </location>
</feature>
<dbReference type="InterPro" id="IPR026898">
    <property type="entry name" value="PrsW"/>
</dbReference>
<feature type="transmembrane region" description="Helical" evidence="10">
    <location>
        <begin position="108"/>
        <end position="129"/>
    </location>
</feature>
<dbReference type="GO" id="GO:0005886">
    <property type="term" value="C:plasma membrane"/>
    <property type="evidence" value="ECO:0007669"/>
    <property type="project" value="UniProtKB-SubCell"/>
</dbReference>
<proteinExistence type="inferred from homology"/>
<accession>A0A1G2JD76</accession>
<feature type="transmembrane region" description="Helical" evidence="10">
    <location>
        <begin position="206"/>
        <end position="229"/>
    </location>
</feature>
<evidence type="ECO:0000256" key="2">
    <source>
        <dbReference type="ARBA" id="ARBA00009165"/>
    </source>
</evidence>
<dbReference type="PANTHER" id="PTHR36844">
    <property type="entry name" value="PROTEASE PRSW"/>
    <property type="match status" value="1"/>
</dbReference>
<feature type="transmembrane region" description="Helical" evidence="10">
    <location>
        <begin position="73"/>
        <end position="96"/>
    </location>
</feature>
<evidence type="ECO:0000313" key="11">
    <source>
        <dbReference type="EMBL" id="OGZ85066.1"/>
    </source>
</evidence>
<keyword evidence="5" id="KW-0645">Protease</keyword>
<organism evidence="11 12">
    <name type="scientific">Candidatus Staskawiczbacteria bacterium RIFOXYC1_FULL_38_18</name>
    <dbReference type="NCBI Taxonomy" id="1802229"/>
    <lineage>
        <taxon>Bacteria</taxon>
        <taxon>Candidatus Staskawicziibacteriota</taxon>
    </lineage>
</organism>
<dbReference type="PANTHER" id="PTHR36844:SF1">
    <property type="entry name" value="PROTEASE PRSW"/>
    <property type="match status" value="1"/>
</dbReference>
<keyword evidence="9 10" id="KW-0472">Membrane</keyword>
<evidence type="ECO:0000256" key="8">
    <source>
        <dbReference type="ARBA" id="ARBA00022989"/>
    </source>
</evidence>
<dbReference type="EMBL" id="MHPP01000006">
    <property type="protein sequence ID" value="OGZ85066.1"/>
    <property type="molecule type" value="Genomic_DNA"/>
</dbReference>
<dbReference type="PIRSF" id="PIRSF016933">
    <property type="entry name" value="PrsW"/>
    <property type="match status" value="1"/>
</dbReference>
<keyword evidence="6 10" id="KW-0812">Transmembrane</keyword>
<gene>
    <name evidence="11" type="ORF">A2401_03110</name>
</gene>
<evidence type="ECO:0000256" key="5">
    <source>
        <dbReference type="ARBA" id="ARBA00022670"/>
    </source>
</evidence>
<dbReference type="Proteomes" id="UP000177751">
    <property type="component" value="Unassembled WGS sequence"/>
</dbReference>
<protein>
    <recommendedName>
        <fullName evidence="3">Protease PrsW</fullName>
    </recommendedName>
</protein>
<evidence type="ECO:0000256" key="1">
    <source>
        <dbReference type="ARBA" id="ARBA00004651"/>
    </source>
</evidence>
<dbReference type="AlphaFoldDB" id="A0A1G2JD76"/>
<feature type="transmembrane region" description="Helical" evidence="10">
    <location>
        <begin position="37"/>
        <end position="61"/>
    </location>
</feature>
<comment type="subcellular location">
    <subcellularLocation>
        <location evidence="1">Cell membrane</location>
        <topology evidence="1">Multi-pass membrane protein</topology>
    </subcellularLocation>
</comment>
<evidence type="ECO:0000256" key="7">
    <source>
        <dbReference type="ARBA" id="ARBA00022801"/>
    </source>
</evidence>
<keyword evidence="7" id="KW-0378">Hydrolase</keyword>
<comment type="caution">
    <text evidence="11">The sequence shown here is derived from an EMBL/GenBank/DDBJ whole genome shotgun (WGS) entry which is preliminary data.</text>
</comment>
<evidence type="ECO:0000256" key="10">
    <source>
        <dbReference type="SAM" id="Phobius"/>
    </source>
</evidence>
<sequence length="247" mass="27994">MDFKIILYIIFGILPSLTWLFYYLAKDLHPEPKKTILKIFLWGALITIPVFFVQIGLMALLAKVNLDPLITSLIYWFLIIAFSEEIFKFLVVKLKIMNSPDMDEPLDIMLYMVVAALGFSALENILYLFNPVTGLSFDELVKRTLLLSFIRFVGATLLHTLSSAIIGYFMAVSNFDEKNRSFELASGIIMATALHGLYNFSIMKLAGYQALIVPAVILLTMSFLTFLGFDKLKKMKGVTILNYGKKN</sequence>
<keyword evidence="4" id="KW-1003">Cell membrane</keyword>
<dbReference type="InterPro" id="IPR023596">
    <property type="entry name" value="Peptidase_PrsW_arch/bac"/>
</dbReference>
<evidence type="ECO:0000256" key="6">
    <source>
        <dbReference type="ARBA" id="ARBA00022692"/>
    </source>
</evidence>
<dbReference type="GO" id="GO:0008233">
    <property type="term" value="F:peptidase activity"/>
    <property type="evidence" value="ECO:0007669"/>
    <property type="project" value="UniProtKB-KW"/>
</dbReference>
<evidence type="ECO:0000256" key="3">
    <source>
        <dbReference type="ARBA" id="ARBA00018997"/>
    </source>
</evidence>
<dbReference type="STRING" id="1802229.A2401_03110"/>
<name>A0A1G2JD76_9BACT</name>
<reference evidence="11 12" key="1">
    <citation type="journal article" date="2016" name="Nat. Commun.">
        <title>Thousands of microbial genomes shed light on interconnected biogeochemical processes in an aquifer system.</title>
        <authorList>
            <person name="Anantharaman K."/>
            <person name="Brown C.T."/>
            <person name="Hug L.A."/>
            <person name="Sharon I."/>
            <person name="Castelle C.J."/>
            <person name="Probst A.J."/>
            <person name="Thomas B.C."/>
            <person name="Singh A."/>
            <person name="Wilkins M.J."/>
            <person name="Karaoz U."/>
            <person name="Brodie E.L."/>
            <person name="Williams K.H."/>
            <person name="Hubbard S.S."/>
            <person name="Banfield J.F."/>
        </authorList>
    </citation>
    <scope>NUCLEOTIDE SEQUENCE [LARGE SCALE GENOMIC DNA]</scope>
</reference>
<dbReference type="Pfam" id="PF13367">
    <property type="entry name" value="PrsW-protease"/>
    <property type="match status" value="1"/>
</dbReference>
<keyword evidence="8 10" id="KW-1133">Transmembrane helix</keyword>
<comment type="similarity">
    <text evidence="2">Belongs to the protease PrsW family.</text>
</comment>
<feature type="transmembrane region" description="Helical" evidence="10">
    <location>
        <begin position="149"/>
        <end position="170"/>
    </location>
</feature>
<evidence type="ECO:0000256" key="4">
    <source>
        <dbReference type="ARBA" id="ARBA00022475"/>
    </source>
</evidence>